<dbReference type="EMBL" id="BQNB010010424">
    <property type="protein sequence ID" value="GJS77100.1"/>
    <property type="molecule type" value="Genomic_DNA"/>
</dbReference>
<evidence type="ECO:0000313" key="2">
    <source>
        <dbReference type="EMBL" id="GJS77100.1"/>
    </source>
</evidence>
<protein>
    <submittedName>
        <fullName evidence="2">Uncharacterized protein</fullName>
    </submittedName>
</protein>
<name>A0ABQ4YHR4_9ASTR</name>
<keyword evidence="3" id="KW-1185">Reference proteome</keyword>
<reference evidence="2" key="2">
    <citation type="submission" date="2022-01" db="EMBL/GenBank/DDBJ databases">
        <authorList>
            <person name="Yamashiro T."/>
            <person name="Shiraishi A."/>
            <person name="Satake H."/>
            <person name="Nakayama K."/>
        </authorList>
    </citation>
    <scope>NUCLEOTIDE SEQUENCE</scope>
</reference>
<comment type="caution">
    <text evidence="2">The sequence shown here is derived from an EMBL/GenBank/DDBJ whole genome shotgun (WGS) entry which is preliminary data.</text>
</comment>
<accession>A0ABQ4YHR4</accession>
<feature type="non-terminal residue" evidence="2">
    <location>
        <position position="1"/>
    </location>
</feature>
<evidence type="ECO:0000256" key="1">
    <source>
        <dbReference type="SAM" id="MobiDB-lite"/>
    </source>
</evidence>
<reference evidence="2" key="1">
    <citation type="journal article" date="2022" name="Int. J. Mol. Sci.">
        <title>Draft Genome of Tanacetum Coccineum: Genomic Comparison of Closely Related Tanacetum-Family Plants.</title>
        <authorList>
            <person name="Yamashiro T."/>
            <person name="Shiraishi A."/>
            <person name="Nakayama K."/>
            <person name="Satake H."/>
        </authorList>
    </citation>
    <scope>NUCLEOTIDE SEQUENCE</scope>
</reference>
<proteinExistence type="predicted"/>
<gene>
    <name evidence="2" type="ORF">Tco_0726981</name>
</gene>
<organism evidence="2 3">
    <name type="scientific">Tanacetum coccineum</name>
    <dbReference type="NCBI Taxonomy" id="301880"/>
    <lineage>
        <taxon>Eukaryota</taxon>
        <taxon>Viridiplantae</taxon>
        <taxon>Streptophyta</taxon>
        <taxon>Embryophyta</taxon>
        <taxon>Tracheophyta</taxon>
        <taxon>Spermatophyta</taxon>
        <taxon>Magnoliopsida</taxon>
        <taxon>eudicotyledons</taxon>
        <taxon>Gunneridae</taxon>
        <taxon>Pentapetalae</taxon>
        <taxon>asterids</taxon>
        <taxon>campanulids</taxon>
        <taxon>Asterales</taxon>
        <taxon>Asteraceae</taxon>
        <taxon>Asteroideae</taxon>
        <taxon>Anthemideae</taxon>
        <taxon>Anthemidinae</taxon>
        <taxon>Tanacetum</taxon>
    </lineage>
</organism>
<dbReference type="Proteomes" id="UP001151760">
    <property type="component" value="Unassembled WGS sequence"/>
</dbReference>
<feature type="region of interest" description="Disordered" evidence="1">
    <location>
        <begin position="87"/>
        <end position="160"/>
    </location>
</feature>
<evidence type="ECO:0000313" key="3">
    <source>
        <dbReference type="Proteomes" id="UP001151760"/>
    </source>
</evidence>
<feature type="compositionally biased region" description="Basic and acidic residues" evidence="1">
    <location>
        <begin position="130"/>
        <end position="144"/>
    </location>
</feature>
<sequence>VEDDHDVIHDKTSSDLTLSTSLNDLDFATLNIDGQSTDVEAPPDIIDVDEDGDFIDDEDDFPHHLADYDDKVLANDDDDDEAAIIMPAAVARGHDGDGSSDDPSPPPPCSIGTGCRGVRGRKATRVGKGGGRDGGSKGTRKETRNLGLKKVLDEYGPLKI</sequence>